<proteinExistence type="predicted"/>
<sequence>MTLDEVQPFIDGLLASTKEANCFGNQKVLAYELFALEKALKASIADNSPLHRSTHESLLQCVINTSKLNLSLRPKLGDLCVIGTRCLTDNTTIATLKLTAAGMARALNRANAGFVIEALKIVTQDEEIFWNGCTQESIGDEPYTLPSTSLKGKCVLGAVTVIAYKDTRMVFSLSADEIQDLAQRSDAGLLAIDTEFILLHTLKRAIKNLVTTNTTVLRLIEIVGAIDEELFVYKPQNIIHETMEQSIARHETNRKQSDLKG</sequence>
<accession>A0AAD3ZVD4</accession>
<comment type="caution">
    <text evidence="1">The sequence shown here is derived from an EMBL/GenBank/DDBJ whole genome shotgun (WGS) entry which is preliminary data.</text>
</comment>
<protein>
    <submittedName>
        <fullName evidence="1">Uncharacterized protein</fullName>
    </submittedName>
</protein>
<gene>
    <name evidence="1" type="ORF">F6450_12190</name>
</gene>
<reference evidence="1 2" key="1">
    <citation type="submission" date="2019-09" db="EMBL/GenBank/DDBJ databases">
        <title>Photobacterium damselae subsp. damselae CDC-2227-81, a human clinical isolate.</title>
        <authorList>
            <person name="Osorio C.R."/>
        </authorList>
    </citation>
    <scope>NUCLEOTIDE SEQUENCE [LARGE SCALE GENOMIC DNA]</scope>
    <source>
        <strain evidence="1 2">CDC-2227-81</strain>
    </source>
</reference>
<organism evidence="1 2">
    <name type="scientific">Photobacterium damselae subsp. damselae</name>
    <name type="common">Listonella damsela</name>
    <dbReference type="NCBI Taxonomy" id="85581"/>
    <lineage>
        <taxon>Bacteria</taxon>
        <taxon>Pseudomonadati</taxon>
        <taxon>Pseudomonadota</taxon>
        <taxon>Gammaproteobacteria</taxon>
        <taxon>Vibrionales</taxon>
        <taxon>Vibrionaceae</taxon>
        <taxon>Photobacterium</taxon>
    </lineage>
</organism>
<dbReference type="RefSeq" id="WP_106338512.1">
    <property type="nucleotide sequence ID" value="NZ_JABXOQ010000075.1"/>
</dbReference>
<dbReference type="Proteomes" id="UP000480943">
    <property type="component" value="Unassembled WGS sequence"/>
</dbReference>
<name>A0AAD3ZVD4_PHODD</name>
<dbReference type="EMBL" id="VZUQ01000068">
    <property type="protein sequence ID" value="KAB1179937.1"/>
    <property type="molecule type" value="Genomic_DNA"/>
</dbReference>
<evidence type="ECO:0000313" key="2">
    <source>
        <dbReference type="Proteomes" id="UP000480943"/>
    </source>
</evidence>
<evidence type="ECO:0000313" key="1">
    <source>
        <dbReference type="EMBL" id="KAB1179937.1"/>
    </source>
</evidence>
<dbReference type="AlphaFoldDB" id="A0AAD3ZVD4"/>